<proteinExistence type="predicted"/>
<dbReference type="InterPro" id="IPR011990">
    <property type="entry name" value="TPR-like_helical_dom_sf"/>
</dbReference>
<reference evidence="4 5" key="2">
    <citation type="submission" date="2019-05" db="EMBL/GenBank/DDBJ databases">
        <authorList>
            <person name="Lianzixin W."/>
        </authorList>
    </citation>
    <scope>NUCLEOTIDE SEQUENCE [LARGE SCALE GENOMIC DNA]</scope>
    <source>
        <strain evidence="4 5">EC11</strain>
    </source>
</reference>
<dbReference type="InterPro" id="IPR013105">
    <property type="entry name" value="TPR_2"/>
</dbReference>
<dbReference type="EMBL" id="VEVQ02000004">
    <property type="protein sequence ID" value="NHN25729.1"/>
    <property type="molecule type" value="Genomic_DNA"/>
</dbReference>
<dbReference type="RefSeq" id="WP_140962064.1">
    <property type="nucleotide sequence ID" value="NZ_VEVQ02000004.1"/>
</dbReference>
<protein>
    <submittedName>
        <fullName evidence="4">Tetratricopeptide repeat protein</fullName>
    </submittedName>
</protein>
<dbReference type="InterPro" id="IPR019734">
    <property type="entry name" value="TPR_rpt"/>
</dbReference>
<sequence>MSKLKKYFFFIPWITFCSLQIVFAQENPEDIALADDKIENNFYEGLKQRAIENYDKAIVAIEKCIDSDNTNPVFYHELGKNYLDLKQYPQAEEAFQKAVDLNPKERWYWNGLYDVYYQSKDYQKSIPVVIKLIEFDPNMKEDLISLYMYTNQRDKALELLKEMEKEMVLSKTMEFYKLKIQESNEYAKPEKNELEKAIEKNPKEEQNYIELMLLYSNSNQEEKAFEVAKKLAKEIPNSDWALVSLFKFYLLDNNGKEASDALLKVLKNDKVDMKIKQRMLNEFLLFVVKTNTFEPELMQAVDYVSNDTSINSPLEIGKFYFNKQLYEKAIVYLEKGLKKDPEDFNTIVLLIKCFENIQNFQSLAKLTEDYIDLFPTQANLYYYAGLSNNKLANYKKAKGYLDTGLEFLVEDIDLEIQFYIQLSVVFQNLGEKKKEEFYLLKAKELDKKRK</sequence>
<dbReference type="PANTHER" id="PTHR44943:SF4">
    <property type="entry name" value="TPR REPEAT-CONTAINING PROTEIN MJ0798"/>
    <property type="match status" value="1"/>
</dbReference>
<dbReference type="SUPFAM" id="SSF48452">
    <property type="entry name" value="TPR-like"/>
    <property type="match status" value="1"/>
</dbReference>
<dbReference type="SMART" id="SM00028">
    <property type="entry name" value="TPR"/>
    <property type="match status" value="6"/>
</dbReference>
<dbReference type="Gene3D" id="1.25.40.10">
    <property type="entry name" value="Tetratricopeptide repeat domain"/>
    <property type="match status" value="3"/>
</dbReference>
<dbReference type="Proteomes" id="UP000817854">
    <property type="component" value="Unassembled WGS sequence"/>
</dbReference>
<keyword evidence="1" id="KW-0677">Repeat</keyword>
<dbReference type="Pfam" id="PF07719">
    <property type="entry name" value="TPR_2"/>
    <property type="match status" value="1"/>
</dbReference>
<dbReference type="InterPro" id="IPR051685">
    <property type="entry name" value="Ycf3/AcsC/BcsC/TPR_MFPF"/>
</dbReference>
<reference evidence="5" key="1">
    <citation type="submission" date="2019-05" db="EMBL/GenBank/DDBJ databases">
        <title>Flavobacterium profundi sp. nov., isolated from a deep-sea seamount.</title>
        <authorList>
            <person name="Zhang D.-C."/>
        </authorList>
    </citation>
    <scope>NUCLEOTIDE SEQUENCE [LARGE SCALE GENOMIC DNA]</scope>
    <source>
        <strain evidence="5">EC11</strain>
    </source>
</reference>
<gene>
    <name evidence="4" type="ORF">FIA58_008560</name>
</gene>
<name>A0ABX0ISE7_9FLAO</name>
<evidence type="ECO:0000256" key="2">
    <source>
        <dbReference type="ARBA" id="ARBA00022803"/>
    </source>
</evidence>
<keyword evidence="5" id="KW-1185">Reference proteome</keyword>
<dbReference type="PROSITE" id="PS50005">
    <property type="entry name" value="TPR"/>
    <property type="match status" value="2"/>
</dbReference>
<dbReference type="SUPFAM" id="SSF81901">
    <property type="entry name" value="HCP-like"/>
    <property type="match status" value="1"/>
</dbReference>
<dbReference type="Pfam" id="PF13181">
    <property type="entry name" value="TPR_8"/>
    <property type="match status" value="2"/>
</dbReference>
<feature type="repeat" description="TPR" evidence="3">
    <location>
        <begin position="310"/>
        <end position="343"/>
    </location>
</feature>
<evidence type="ECO:0000313" key="4">
    <source>
        <dbReference type="EMBL" id="NHN25729.1"/>
    </source>
</evidence>
<evidence type="ECO:0000256" key="3">
    <source>
        <dbReference type="PROSITE-ProRule" id="PRU00339"/>
    </source>
</evidence>
<dbReference type="PROSITE" id="PS50293">
    <property type="entry name" value="TPR_REGION"/>
    <property type="match status" value="1"/>
</dbReference>
<keyword evidence="2 3" id="KW-0802">TPR repeat</keyword>
<feature type="repeat" description="TPR" evidence="3">
    <location>
        <begin position="72"/>
        <end position="105"/>
    </location>
</feature>
<evidence type="ECO:0000256" key="1">
    <source>
        <dbReference type="ARBA" id="ARBA00022737"/>
    </source>
</evidence>
<evidence type="ECO:0000313" key="5">
    <source>
        <dbReference type="Proteomes" id="UP000817854"/>
    </source>
</evidence>
<accession>A0ABX0ISE7</accession>
<comment type="caution">
    <text evidence="4">The sequence shown here is derived from an EMBL/GenBank/DDBJ whole genome shotgun (WGS) entry which is preliminary data.</text>
</comment>
<reference evidence="4 5" key="3">
    <citation type="submission" date="2020-02" db="EMBL/GenBank/DDBJ databases">
        <title>Flavobacterium profundi sp. nov., isolated from a deep-sea seamount.</title>
        <authorList>
            <person name="Zhang D.-C."/>
        </authorList>
    </citation>
    <scope>NUCLEOTIDE SEQUENCE [LARGE SCALE GENOMIC DNA]</scope>
    <source>
        <strain evidence="4 5">EC11</strain>
    </source>
</reference>
<dbReference type="PANTHER" id="PTHR44943">
    <property type="entry name" value="CELLULOSE SYNTHASE OPERON PROTEIN C"/>
    <property type="match status" value="1"/>
</dbReference>
<organism evidence="4 5">
    <name type="scientific">Flavobacterium jejuense</name>
    <dbReference type="NCBI Taxonomy" id="1544455"/>
    <lineage>
        <taxon>Bacteria</taxon>
        <taxon>Pseudomonadati</taxon>
        <taxon>Bacteroidota</taxon>
        <taxon>Flavobacteriia</taxon>
        <taxon>Flavobacteriales</taxon>
        <taxon>Flavobacteriaceae</taxon>
        <taxon>Flavobacterium</taxon>
    </lineage>
</organism>